<evidence type="ECO:0000256" key="1">
    <source>
        <dbReference type="SAM" id="SignalP"/>
    </source>
</evidence>
<keyword evidence="3" id="KW-1185">Reference proteome</keyword>
<comment type="caution">
    <text evidence="2">The sequence shown here is derived from an EMBL/GenBank/DDBJ whole genome shotgun (WGS) entry which is preliminary data.</text>
</comment>
<reference evidence="2 3" key="1">
    <citation type="submission" date="2020-08" db="EMBL/GenBank/DDBJ databases">
        <title>Genomic Encyclopedia of Type Strains, Phase IV (KMG-IV): sequencing the most valuable type-strain genomes for metagenomic binning, comparative biology and taxonomic classification.</title>
        <authorList>
            <person name="Goeker M."/>
        </authorList>
    </citation>
    <scope>NUCLEOTIDE SEQUENCE [LARGE SCALE GENOMIC DNA]</scope>
    <source>
        <strain evidence="2 3">DSM 15581</strain>
    </source>
</reference>
<dbReference type="Proteomes" id="UP000528945">
    <property type="component" value="Unassembled WGS sequence"/>
</dbReference>
<name>A0AAW3TYG2_9SPHN</name>
<dbReference type="RefSeq" id="WP_246343082.1">
    <property type="nucleotide sequence ID" value="NZ_JACIDB010000008.1"/>
</dbReference>
<accession>A0AAW3TYG2</accession>
<evidence type="ECO:0000313" key="2">
    <source>
        <dbReference type="EMBL" id="MBB3876830.1"/>
    </source>
</evidence>
<feature type="signal peptide" evidence="1">
    <location>
        <begin position="1"/>
        <end position="23"/>
    </location>
</feature>
<dbReference type="EMBL" id="JACIDB010000008">
    <property type="protein sequence ID" value="MBB3876830.1"/>
    <property type="molecule type" value="Genomic_DNA"/>
</dbReference>
<gene>
    <name evidence="2" type="ORF">GGR47_003092</name>
</gene>
<proteinExistence type="predicted"/>
<feature type="chain" id="PRO_5043755632" evidence="1">
    <location>
        <begin position="24"/>
        <end position="171"/>
    </location>
</feature>
<evidence type="ECO:0000313" key="3">
    <source>
        <dbReference type="Proteomes" id="UP000528945"/>
    </source>
</evidence>
<sequence>MTRISGRARSCLALPILALLATAAAPVPPTPRERAMMDAIERSIVLPAKARPLAAYGRNYAWADPTHVVATYLLPRLSSPPGEQCRVMQDSVMRPCSRREIADIARQEAEARAAETPAGHRRWFARPEGWPTIFDGGCAQVNVAYDVPNQRITQVACNGDLTAPPPDRHFP</sequence>
<keyword evidence="1" id="KW-0732">Signal</keyword>
<dbReference type="AlphaFoldDB" id="A0AAW3TYG2"/>
<organism evidence="2 3">
    <name type="scientific">Sphingomonas aquatilis</name>
    <dbReference type="NCBI Taxonomy" id="93063"/>
    <lineage>
        <taxon>Bacteria</taxon>
        <taxon>Pseudomonadati</taxon>
        <taxon>Pseudomonadota</taxon>
        <taxon>Alphaproteobacteria</taxon>
        <taxon>Sphingomonadales</taxon>
        <taxon>Sphingomonadaceae</taxon>
        <taxon>Sphingomonas</taxon>
    </lineage>
</organism>
<protein>
    <submittedName>
        <fullName evidence="2">Uncharacterized protein</fullName>
    </submittedName>
</protein>